<accession>A0AAW2BNZ8</accession>
<dbReference type="EMBL" id="JAZDWU010000011">
    <property type="protein sequence ID" value="KAK9986917.1"/>
    <property type="molecule type" value="Genomic_DNA"/>
</dbReference>
<comment type="caution">
    <text evidence="2">The sequence shown here is derived from an EMBL/GenBank/DDBJ whole genome shotgun (WGS) entry which is preliminary data.</text>
</comment>
<keyword evidence="3" id="KW-1185">Reference proteome</keyword>
<dbReference type="Proteomes" id="UP001459277">
    <property type="component" value="Unassembled WGS sequence"/>
</dbReference>
<feature type="compositionally biased region" description="Pro residues" evidence="1">
    <location>
        <begin position="52"/>
        <end position="68"/>
    </location>
</feature>
<evidence type="ECO:0000256" key="1">
    <source>
        <dbReference type="SAM" id="MobiDB-lite"/>
    </source>
</evidence>
<evidence type="ECO:0000313" key="2">
    <source>
        <dbReference type="EMBL" id="KAK9986917.1"/>
    </source>
</evidence>
<reference evidence="2 3" key="1">
    <citation type="submission" date="2024-01" db="EMBL/GenBank/DDBJ databases">
        <title>A telomere-to-telomere, gap-free genome of sweet tea (Lithocarpus litseifolius).</title>
        <authorList>
            <person name="Zhou J."/>
        </authorList>
    </citation>
    <scope>NUCLEOTIDE SEQUENCE [LARGE SCALE GENOMIC DNA]</scope>
    <source>
        <strain evidence="2">Zhou-2022a</strain>
        <tissue evidence="2">Leaf</tissue>
    </source>
</reference>
<sequence length="122" mass="13912">MAAENALKSREVSAMIKQGFISDHHMLSFSPSRLPPPPQTTNSFPRVYSPSSSPPPPPPPPPPQPTPPTHSYTQSQSQTLYEMMSEEQHRKSKLSDDKRRKLHLYISKILNEMQTRTTLFRD</sequence>
<dbReference type="AlphaFoldDB" id="A0AAW2BNZ8"/>
<protein>
    <submittedName>
        <fullName evidence="2">Uncharacterized protein</fullName>
    </submittedName>
</protein>
<evidence type="ECO:0000313" key="3">
    <source>
        <dbReference type="Proteomes" id="UP001459277"/>
    </source>
</evidence>
<feature type="region of interest" description="Disordered" evidence="1">
    <location>
        <begin position="26"/>
        <end position="100"/>
    </location>
</feature>
<gene>
    <name evidence="2" type="ORF">SO802_031868</name>
</gene>
<organism evidence="2 3">
    <name type="scientific">Lithocarpus litseifolius</name>
    <dbReference type="NCBI Taxonomy" id="425828"/>
    <lineage>
        <taxon>Eukaryota</taxon>
        <taxon>Viridiplantae</taxon>
        <taxon>Streptophyta</taxon>
        <taxon>Embryophyta</taxon>
        <taxon>Tracheophyta</taxon>
        <taxon>Spermatophyta</taxon>
        <taxon>Magnoliopsida</taxon>
        <taxon>eudicotyledons</taxon>
        <taxon>Gunneridae</taxon>
        <taxon>Pentapetalae</taxon>
        <taxon>rosids</taxon>
        <taxon>fabids</taxon>
        <taxon>Fagales</taxon>
        <taxon>Fagaceae</taxon>
        <taxon>Lithocarpus</taxon>
    </lineage>
</organism>
<feature type="compositionally biased region" description="Low complexity" evidence="1">
    <location>
        <begin position="69"/>
        <end position="79"/>
    </location>
</feature>
<feature type="compositionally biased region" description="Basic and acidic residues" evidence="1">
    <location>
        <begin position="86"/>
        <end position="99"/>
    </location>
</feature>
<name>A0AAW2BNZ8_9ROSI</name>
<proteinExistence type="predicted"/>